<evidence type="ECO:0008006" key="3">
    <source>
        <dbReference type="Google" id="ProtNLM"/>
    </source>
</evidence>
<name>Q22WD6_TETTS</name>
<dbReference type="SUPFAM" id="SSF52047">
    <property type="entry name" value="RNI-like"/>
    <property type="match status" value="1"/>
</dbReference>
<reference evidence="2" key="1">
    <citation type="journal article" date="2006" name="PLoS Biol.">
        <title>Macronuclear genome sequence of the ciliate Tetrahymena thermophila, a model eukaryote.</title>
        <authorList>
            <person name="Eisen J.A."/>
            <person name="Coyne R.S."/>
            <person name="Wu M."/>
            <person name="Wu D."/>
            <person name="Thiagarajan M."/>
            <person name="Wortman J.R."/>
            <person name="Badger J.H."/>
            <person name="Ren Q."/>
            <person name="Amedeo P."/>
            <person name="Jones K.M."/>
            <person name="Tallon L.J."/>
            <person name="Delcher A.L."/>
            <person name="Salzberg S.L."/>
            <person name="Silva J.C."/>
            <person name="Haas B.J."/>
            <person name="Majoros W.H."/>
            <person name="Farzad M."/>
            <person name="Carlton J.M."/>
            <person name="Smith R.K. Jr."/>
            <person name="Garg J."/>
            <person name="Pearlman R.E."/>
            <person name="Karrer K.M."/>
            <person name="Sun L."/>
            <person name="Manning G."/>
            <person name="Elde N.C."/>
            <person name="Turkewitz A.P."/>
            <person name="Asai D.J."/>
            <person name="Wilkes D.E."/>
            <person name="Wang Y."/>
            <person name="Cai H."/>
            <person name="Collins K."/>
            <person name="Stewart B.A."/>
            <person name="Lee S.R."/>
            <person name="Wilamowska K."/>
            <person name="Weinberg Z."/>
            <person name="Ruzzo W.L."/>
            <person name="Wloga D."/>
            <person name="Gaertig J."/>
            <person name="Frankel J."/>
            <person name="Tsao C.-C."/>
            <person name="Gorovsky M.A."/>
            <person name="Keeling P.J."/>
            <person name="Waller R.F."/>
            <person name="Patron N.J."/>
            <person name="Cherry J.M."/>
            <person name="Stover N.A."/>
            <person name="Krieger C.J."/>
            <person name="del Toro C."/>
            <person name="Ryder H.F."/>
            <person name="Williamson S.C."/>
            <person name="Barbeau R.A."/>
            <person name="Hamilton E.P."/>
            <person name="Orias E."/>
        </authorList>
    </citation>
    <scope>NUCLEOTIDE SEQUENCE [LARGE SCALE GENOMIC DNA]</scope>
    <source>
        <strain evidence="2">SB210</strain>
    </source>
</reference>
<dbReference type="Proteomes" id="UP000009168">
    <property type="component" value="Unassembled WGS sequence"/>
</dbReference>
<dbReference type="RefSeq" id="XP_001009726.1">
    <property type="nucleotide sequence ID" value="XM_001009726.1"/>
</dbReference>
<accession>Q22WD6</accession>
<dbReference type="InterPro" id="IPR032675">
    <property type="entry name" value="LRR_dom_sf"/>
</dbReference>
<dbReference type="InParanoid" id="Q22WD6"/>
<proteinExistence type="predicted"/>
<evidence type="ECO:0000313" key="2">
    <source>
        <dbReference type="Proteomes" id="UP000009168"/>
    </source>
</evidence>
<organism evidence="1 2">
    <name type="scientific">Tetrahymena thermophila (strain SB210)</name>
    <dbReference type="NCBI Taxonomy" id="312017"/>
    <lineage>
        <taxon>Eukaryota</taxon>
        <taxon>Sar</taxon>
        <taxon>Alveolata</taxon>
        <taxon>Ciliophora</taxon>
        <taxon>Intramacronucleata</taxon>
        <taxon>Oligohymenophorea</taxon>
        <taxon>Hymenostomatida</taxon>
        <taxon>Tetrahymenina</taxon>
        <taxon>Tetrahymenidae</taxon>
        <taxon>Tetrahymena</taxon>
    </lineage>
</organism>
<dbReference type="EMBL" id="GG662820">
    <property type="protein sequence ID" value="EAR89481.1"/>
    <property type="molecule type" value="Genomic_DNA"/>
</dbReference>
<protein>
    <recommendedName>
        <fullName evidence="3">Kinase domain protein</fullName>
    </recommendedName>
</protein>
<dbReference type="AlphaFoldDB" id="Q22WD6"/>
<dbReference type="HOGENOM" id="CLU_830246_0_0_1"/>
<dbReference type="GeneID" id="7835234"/>
<evidence type="ECO:0000313" key="1">
    <source>
        <dbReference type="EMBL" id="EAR89481.1"/>
    </source>
</evidence>
<gene>
    <name evidence="1" type="ORF">TTHERM_00157980</name>
</gene>
<dbReference type="Gene3D" id="3.80.10.10">
    <property type="entry name" value="Ribonuclease Inhibitor"/>
    <property type="match status" value="1"/>
</dbReference>
<dbReference type="KEGG" id="tet:TTHERM_00157980"/>
<keyword evidence="2" id="KW-1185">Reference proteome</keyword>
<sequence>MIRMKRFIASAYGISSIEKLTDVVFSFDEFQDLDDEEFNFQDKDITEFIDKFLEAISTNKNLNSLIIDDKKLLFDACIVFKNRNFKHIKEFTLITNDDIFLKQSSHQDIPKFIESLEQIVSLKLSFNKTDFPQQLLIEIAQSIGKLNHIKKLSLSFKHSKKFNDEVLKEFCKNLEKLNQLQELHLDLDNSNISNEGFIELGSTISKIKTLRKIFINVQRNPNINEQGSSQYFNHLLSHPNCINFQTQMLFQFEDKELNPNFKPLVEFQDKVKSLTQKLKARYSTNATPNYLNKTFQQNQLFLGSSYQFQKLTPLKSIQQQTIFKIIPKIINLIKK</sequence>